<organism evidence="1">
    <name type="scientific">viral metagenome</name>
    <dbReference type="NCBI Taxonomy" id="1070528"/>
    <lineage>
        <taxon>unclassified sequences</taxon>
        <taxon>metagenomes</taxon>
        <taxon>organismal metagenomes</taxon>
    </lineage>
</organism>
<evidence type="ECO:0000313" key="1">
    <source>
        <dbReference type="EMBL" id="QJA98661.1"/>
    </source>
</evidence>
<dbReference type="AlphaFoldDB" id="A0A6M3M0R7"/>
<dbReference type="EMBL" id="MT143785">
    <property type="protein sequence ID" value="QJB02465.1"/>
    <property type="molecule type" value="Genomic_DNA"/>
</dbReference>
<dbReference type="EMBL" id="MT143598">
    <property type="protein sequence ID" value="QJA98661.1"/>
    <property type="molecule type" value="Genomic_DNA"/>
</dbReference>
<sequence length="66" mass="7756">MEHFNIPDREGIEFEARTGGIAITGDDYPGTNYQSKIFIEWVDLSKVIDWMQNTLREYQENEELDS</sequence>
<evidence type="ECO:0000313" key="2">
    <source>
        <dbReference type="EMBL" id="QJB02465.1"/>
    </source>
</evidence>
<protein>
    <submittedName>
        <fullName evidence="1">Uncharacterized protein</fullName>
    </submittedName>
</protein>
<accession>A0A6M3M0R7</accession>
<proteinExistence type="predicted"/>
<name>A0A6M3M0R7_9ZZZZ</name>
<gene>
    <name evidence="1" type="ORF">MM171A01652_0012</name>
    <name evidence="2" type="ORF">MM171B01257_0011</name>
</gene>
<reference evidence="1" key="1">
    <citation type="submission" date="2020-03" db="EMBL/GenBank/DDBJ databases">
        <title>The deep terrestrial virosphere.</title>
        <authorList>
            <person name="Holmfeldt K."/>
            <person name="Nilsson E."/>
            <person name="Simone D."/>
            <person name="Lopez-Fernandez M."/>
            <person name="Wu X."/>
            <person name="de Brujin I."/>
            <person name="Lundin D."/>
            <person name="Andersson A."/>
            <person name="Bertilsson S."/>
            <person name="Dopson M."/>
        </authorList>
    </citation>
    <scope>NUCLEOTIDE SEQUENCE</scope>
    <source>
        <strain evidence="1">MM171A01652</strain>
        <strain evidence="2">MM171B01257</strain>
    </source>
</reference>